<feature type="compositionally biased region" description="Low complexity" evidence="2">
    <location>
        <begin position="583"/>
        <end position="596"/>
    </location>
</feature>
<dbReference type="EMBL" id="JADGJQ010000011">
    <property type="protein sequence ID" value="KAJ3181690.1"/>
    <property type="molecule type" value="Genomic_DNA"/>
</dbReference>
<dbReference type="AlphaFoldDB" id="A0AAD5TN38"/>
<sequence>MLARAPSPSPPPPASPVGIPPSCSVKVASTKDRVVALLASLAALEADGSTCDVITARNHLQNITKVFNDDLSAALGAPVFWTRGTRDVLPATSLLRAVNKLLRAIPHEDDDWRAAASVLQVLAQDCKWREEIILSVPALVGTLARGISTDGGHGAEPILCALYALTAGAWAPESIQVAAAPLVNRLSKFIASCDEAPPTVAIAVFANLCKYKSVRVSLKRAPHLNRLLRRLIEMLELDNIPAVVHSLRILMQLVGTNSAVQALFSETNVLEAQKIMMAVLENPDSEPDARAAAIDLLRIMLSEEVFAKTFSAEVVAFETPMKAMAVKPELARQLFRLGAILLKHGGSSSPKFVRPLIKLQLAQKAMDTLLAPVGRHDKTSIAYDERVRDACDVIQALLDALLDDAVDQHYFDVIAEALIPTIPNFLNCIVDSLSTEARQPMLELALAFLRYKSFELDDRDLEGTDVQKMRTVAMQWASETSVGDQIGVLMAALYGTVAEILSGGRQQVAPLPPRADDGPRLARIMARSASPYVIHACIALLTQTPPDTWTLFGVSMCKASEELRFYEDEEDDDDPPYVSKEIAAPSADDMAASPMPALLPEPPGGDPEVPVEQPPEVCQCTPSDAEPPSTMIPATPPSAEANPPAEVAPSSLNVPSQTGLMGHARAKILTEMRRTADLVDEQMAGFEQTIDSLQRTIKENEHHLTQSACALLTAENQLSEKKDIIAELQESLKQTTRELATTRDELAGTTNQIAQLEAEVAAAGRANRTKESASRKEIARLSAQVGELQELQATLAQTTTTQKGTIAALRDQLRAANIEQEERERAHDELLAHLSSALNATKKKTTRRGTTTTATTSTKGIVAIGGEPQILEDQED</sequence>
<accession>A0AAD5TN38</accession>
<organism evidence="3 4">
    <name type="scientific">Geranomyces variabilis</name>
    <dbReference type="NCBI Taxonomy" id="109894"/>
    <lineage>
        <taxon>Eukaryota</taxon>
        <taxon>Fungi</taxon>
        <taxon>Fungi incertae sedis</taxon>
        <taxon>Chytridiomycota</taxon>
        <taxon>Chytridiomycota incertae sedis</taxon>
        <taxon>Chytridiomycetes</taxon>
        <taxon>Spizellomycetales</taxon>
        <taxon>Powellomycetaceae</taxon>
        <taxon>Geranomyces</taxon>
    </lineage>
</organism>
<gene>
    <name evidence="3" type="ORF">HDU87_000708</name>
</gene>
<dbReference type="SUPFAM" id="SSF48371">
    <property type="entry name" value="ARM repeat"/>
    <property type="match status" value="1"/>
</dbReference>
<dbReference type="Proteomes" id="UP001212152">
    <property type="component" value="Unassembled WGS sequence"/>
</dbReference>
<keyword evidence="1" id="KW-0175">Coiled coil</keyword>
<comment type="caution">
    <text evidence="3">The sequence shown here is derived from an EMBL/GenBank/DDBJ whole genome shotgun (WGS) entry which is preliminary data.</text>
</comment>
<evidence type="ECO:0000313" key="4">
    <source>
        <dbReference type="Proteomes" id="UP001212152"/>
    </source>
</evidence>
<reference evidence="3" key="1">
    <citation type="submission" date="2020-05" db="EMBL/GenBank/DDBJ databases">
        <title>Phylogenomic resolution of chytrid fungi.</title>
        <authorList>
            <person name="Stajich J.E."/>
            <person name="Amses K."/>
            <person name="Simmons R."/>
            <person name="Seto K."/>
            <person name="Myers J."/>
            <person name="Bonds A."/>
            <person name="Quandt C.A."/>
            <person name="Barry K."/>
            <person name="Liu P."/>
            <person name="Grigoriev I."/>
            <person name="Longcore J.E."/>
            <person name="James T.Y."/>
        </authorList>
    </citation>
    <scope>NUCLEOTIDE SEQUENCE</scope>
    <source>
        <strain evidence="3">JEL0379</strain>
    </source>
</reference>
<evidence type="ECO:0000256" key="2">
    <source>
        <dbReference type="SAM" id="MobiDB-lite"/>
    </source>
</evidence>
<evidence type="ECO:0000256" key="1">
    <source>
        <dbReference type="SAM" id="Coils"/>
    </source>
</evidence>
<protein>
    <submittedName>
        <fullName evidence="3">Uncharacterized protein</fullName>
    </submittedName>
</protein>
<proteinExistence type="predicted"/>
<keyword evidence="4" id="KW-1185">Reference proteome</keyword>
<evidence type="ECO:0000313" key="3">
    <source>
        <dbReference type="EMBL" id="KAJ3181690.1"/>
    </source>
</evidence>
<feature type="coiled-coil region" evidence="1">
    <location>
        <begin position="711"/>
        <end position="766"/>
    </location>
</feature>
<feature type="region of interest" description="Disordered" evidence="2">
    <location>
        <begin position="566"/>
        <end position="596"/>
    </location>
</feature>
<feature type="region of interest" description="Disordered" evidence="2">
    <location>
        <begin position="637"/>
        <end position="658"/>
    </location>
</feature>
<name>A0AAD5TN38_9FUNG</name>
<dbReference type="InterPro" id="IPR016024">
    <property type="entry name" value="ARM-type_fold"/>
</dbReference>